<dbReference type="SUPFAM" id="SSF56524">
    <property type="entry name" value="Oxidoreductase molybdopterin-binding domain"/>
    <property type="match status" value="1"/>
</dbReference>
<dbReference type="Gene3D" id="3.90.420.10">
    <property type="entry name" value="Oxidoreductase, molybdopterin-binding domain"/>
    <property type="match status" value="1"/>
</dbReference>
<dbReference type="RefSeq" id="WP_268880147.1">
    <property type="nucleotide sequence ID" value="NZ_CP114029.1"/>
</dbReference>
<name>A0ABY7BVK8_9HYPH</name>
<proteinExistence type="predicted"/>
<dbReference type="Proteomes" id="UP001164020">
    <property type="component" value="Chromosome"/>
</dbReference>
<evidence type="ECO:0000313" key="2">
    <source>
        <dbReference type="Proteomes" id="UP001164020"/>
    </source>
</evidence>
<accession>A0ABY7BVK8</accession>
<keyword evidence="2" id="KW-1185">Reference proteome</keyword>
<sequence>MKGIDRRSALLAIGATALCPIDMIAAVAADYDDPAAKIISVSGADGRTMTFSRDDIAALPQTRFETRAPWIETPAVFGGPSIADLIAAFAPGATFEQVEIVALDDYAVSAGVSDLIADGAILAIRQNETFLPIANKGPALMIFPFDDRPALADKPHFGLCIWQISQIRFS</sequence>
<organism evidence="1 2">
    <name type="scientific">Jiella pelagia</name>
    <dbReference type="NCBI Taxonomy" id="2986949"/>
    <lineage>
        <taxon>Bacteria</taxon>
        <taxon>Pseudomonadati</taxon>
        <taxon>Pseudomonadota</taxon>
        <taxon>Alphaproteobacteria</taxon>
        <taxon>Hyphomicrobiales</taxon>
        <taxon>Aurantimonadaceae</taxon>
        <taxon>Jiella</taxon>
    </lineage>
</organism>
<evidence type="ECO:0000313" key="1">
    <source>
        <dbReference type="EMBL" id="WAP67683.1"/>
    </source>
</evidence>
<evidence type="ECO:0008006" key="3">
    <source>
        <dbReference type="Google" id="ProtNLM"/>
    </source>
</evidence>
<protein>
    <recommendedName>
        <fullName evidence="3">Oxidoreductase molybdopterin-binding domain-containing protein</fullName>
    </recommendedName>
</protein>
<reference evidence="1" key="1">
    <citation type="submission" date="2022-12" db="EMBL/GenBank/DDBJ databases">
        <title>Jiella pelagia sp. nov., isolated from phosphonate enriched culture of Northwest Pacific surface seawater.</title>
        <authorList>
            <person name="Shin D.Y."/>
            <person name="Hwang C.Y."/>
        </authorList>
    </citation>
    <scope>NUCLEOTIDE SEQUENCE</scope>
    <source>
        <strain evidence="1">HL-NP1</strain>
    </source>
</reference>
<gene>
    <name evidence="1" type="ORF">OH818_19685</name>
</gene>
<dbReference type="InterPro" id="IPR036374">
    <property type="entry name" value="OxRdtase_Mopterin-bd_sf"/>
</dbReference>
<dbReference type="EMBL" id="CP114029">
    <property type="protein sequence ID" value="WAP67683.1"/>
    <property type="molecule type" value="Genomic_DNA"/>
</dbReference>